<reference evidence="1" key="1">
    <citation type="submission" date="2014-05" db="EMBL/GenBank/DDBJ databases">
        <authorList>
            <person name="Chronopoulou M."/>
        </authorList>
    </citation>
    <scope>NUCLEOTIDE SEQUENCE</scope>
    <source>
        <tissue evidence="1">Whole organism</tissue>
    </source>
</reference>
<dbReference type="AlphaFoldDB" id="A0A0K2T606"/>
<name>A0A0K2T606_LEPSM</name>
<dbReference type="EMBL" id="HACA01003505">
    <property type="protein sequence ID" value="CDW20866.1"/>
    <property type="molecule type" value="Transcribed_RNA"/>
</dbReference>
<protein>
    <submittedName>
        <fullName evidence="1">Uncharacterized protein</fullName>
    </submittedName>
</protein>
<feature type="non-terminal residue" evidence="1">
    <location>
        <position position="1"/>
    </location>
</feature>
<organism evidence="1">
    <name type="scientific">Lepeophtheirus salmonis</name>
    <name type="common">Salmon louse</name>
    <name type="synonym">Caligus salmonis</name>
    <dbReference type="NCBI Taxonomy" id="72036"/>
    <lineage>
        <taxon>Eukaryota</taxon>
        <taxon>Metazoa</taxon>
        <taxon>Ecdysozoa</taxon>
        <taxon>Arthropoda</taxon>
        <taxon>Crustacea</taxon>
        <taxon>Multicrustacea</taxon>
        <taxon>Hexanauplia</taxon>
        <taxon>Copepoda</taxon>
        <taxon>Siphonostomatoida</taxon>
        <taxon>Caligidae</taxon>
        <taxon>Lepeophtheirus</taxon>
    </lineage>
</organism>
<sequence>LPRYEVPKSLADLDYVVRLKLGQILLEGRLKRLDSPVRSSIQPPLQTRLDRVVQGICVLRGRWPHVDVPKLWKVVSHQGLDLSCPITRSSVLSVKNVVPELFSGQR</sequence>
<accession>A0A0K2T606</accession>
<proteinExistence type="predicted"/>
<evidence type="ECO:0000313" key="1">
    <source>
        <dbReference type="EMBL" id="CDW20866.1"/>
    </source>
</evidence>